<dbReference type="GO" id="GO:0005524">
    <property type="term" value="F:ATP binding"/>
    <property type="evidence" value="ECO:0007669"/>
    <property type="project" value="InterPro"/>
</dbReference>
<dbReference type="AlphaFoldDB" id="A0A7R9T2M6"/>
<comment type="similarity">
    <text evidence="1">Belongs to the protein kinase superfamily. ADCK protein kinase family.</text>
</comment>
<dbReference type="EMBL" id="HBDX01004325">
    <property type="protein sequence ID" value="CAD8223000.1"/>
    <property type="molecule type" value="Transcribed_RNA"/>
</dbReference>
<evidence type="ECO:0000259" key="3">
    <source>
        <dbReference type="PROSITE" id="PS50011"/>
    </source>
</evidence>
<organism evidence="4">
    <name type="scientific">Ostreococcus sp. 'lucimarinus'</name>
    <dbReference type="NCBI Taxonomy" id="242159"/>
    <lineage>
        <taxon>Eukaryota</taxon>
        <taxon>Viridiplantae</taxon>
        <taxon>Chlorophyta</taxon>
        <taxon>Mamiellophyceae</taxon>
        <taxon>Mamiellales</taxon>
        <taxon>Bathycoccaceae</taxon>
        <taxon>Ostreococcus</taxon>
    </lineage>
</organism>
<dbReference type="SUPFAM" id="SSF56112">
    <property type="entry name" value="Protein kinase-like (PK-like)"/>
    <property type="match status" value="1"/>
</dbReference>
<accession>A0A7R9T2M6</accession>
<evidence type="ECO:0000313" key="4">
    <source>
        <dbReference type="EMBL" id="CAD8223000.1"/>
    </source>
</evidence>
<dbReference type="InterPro" id="IPR011009">
    <property type="entry name" value="Kinase-like_dom_sf"/>
</dbReference>
<dbReference type="GO" id="GO:0004672">
    <property type="term" value="F:protein kinase activity"/>
    <property type="evidence" value="ECO:0007669"/>
    <property type="project" value="InterPro"/>
</dbReference>
<feature type="domain" description="Protein kinase" evidence="3">
    <location>
        <begin position="322"/>
        <end position="692"/>
    </location>
</feature>
<dbReference type="PANTHER" id="PTHR10566:SF118">
    <property type="entry name" value="PROTEIN KINASE DOMAIN-CONTAINING PROTEIN"/>
    <property type="match status" value="1"/>
</dbReference>
<dbReference type="CDD" id="cd05121">
    <property type="entry name" value="ABC1_ADCK3-like"/>
    <property type="match status" value="1"/>
</dbReference>
<evidence type="ECO:0000256" key="2">
    <source>
        <dbReference type="SAM" id="MobiDB-lite"/>
    </source>
</evidence>
<dbReference type="InterPro" id="IPR004147">
    <property type="entry name" value="ABC1_dom"/>
</dbReference>
<gene>
    <name evidence="4" type="ORF">OLUC0939_LOCUS3724</name>
</gene>
<reference evidence="4" key="1">
    <citation type="submission" date="2021-01" db="EMBL/GenBank/DDBJ databases">
        <authorList>
            <person name="Corre E."/>
            <person name="Pelletier E."/>
            <person name="Niang G."/>
            <person name="Scheremetjew M."/>
            <person name="Finn R."/>
            <person name="Kale V."/>
            <person name="Holt S."/>
            <person name="Cochrane G."/>
            <person name="Meng A."/>
            <person name="Brown T."/>
            <person name="Cohen L."/>
        </authorList>
    </citation>
    <scope>NUCLEOTIDE SEQUENCE</scope>
    <source>
        <strain evidence="4">Clade-A-BCC118000</strain>
    </source>
</reference>
<name>A0A7R9T2M6_9CHLO</name>
<evidence type="ECO:0000256" key="1">
    <source>
        <dbReference type="ARBA" id="ARBA00009670"/>
    </source>
</evidence>
<protein>
    <recommendedName>
        <fullName evidence="3">Protein kinase domain-containing protein</fullName>
    </recommendedName>
</protein>
<dbReference type="Pfam" id="PF03109">
    <property type="entry name" value="ABC1"/>
    <property type="match status" value="1"/>
</dbReference>
<dbReference type="PROSITE" id="PS50011">
    <property type="entry name" value="PROTEIN_KINASE_DOM"/>
    <property type="match status" value="1"/>
</dbReference>
<dbReference type="InterPro" id="IPR050154">
    <property type="entry name" value="UbiB_kinase"/>
</dbReference>
<feature type="region of interest" description="Disordered" evidence="2">
    <location>
        <begin position="1"/>
        <end position="30"/>
    </location>
</feature>
<proteinExistence type="inferred from homology"/>
<dbReference type="PANTHER" id="PTHR10566">
    <property type="entry name" value="CHAPERONE-ACTIVITY OF BC1 COMPLEX CABC1 -RELATED"/>
    <property type="match status" value="1"/>
</dbReference>
<feature type="compositionally biased region" description="Polar residues" evidence="2">
    <location>
        <begin position="21"/>
        <end position="30"/>
    </location>
</feature>
<dbReference type="InterPro" id="IPR000719">
    <property type="entry name" value="Prot_kinase_dom"/>
</dbReference>
<sequence length="915" mass="98526">MSLAGASLARGVAPRRAGRPSTSTHRATRKSTVITRVVPDLPAAVDALTHIDVEVLNRALDDSGLHVLREMSPAKFYAATREALEPMLRLREFGQREDGTGELVSSIEWQGAIDVAVEALKAARERFIESKAFGAATAAFQTFGVAELLPEDAVGAALQAIAVSMAGVLAITNSGDEAEESAAAIGLARGGEADALPTTYDVAKIRAYWSRRPAAIAKRSGSLLADVMGWVLALLLDIQTGKVEKNSVERAGQLKDIIAKQGPAFVKVGQAVAIRPDLLPPAYLEALQTLLDGVKPFSSVEARELIRQELGKPLEDVFEDVSAFEEPVAAASIGQVYKARLKATKVMEKEQGDWGMDVAVKVQRPAILEVVTLDLLVIRSVLESLASLPKEGPLGQIQQGAEGFLPVLDVAAERFLEELDFGLEASNASRFEADMNSVPFVRGTIKVPHVFRSCSTGKVLTQEWVAGRKLTEIEASNTNKETREKLVETLLNSYMVQFLETGFLHADPHPGNFLLEDNGRLCILDYGMMTTISEEQRIAFVEYIAHLSAKEYDKTLGDLVNLGFVPPELANDPVSRSIVVPVLAETLETLYGTGGGITAKTDALNAQQSSRVGELSEKLDDLAKQYPLSLPPYFVLILRAFGTLEGLGLSVDSNYAIVDECFPYIARRLLSDDSPRMRAALRSFVYGGSDRLKVSRVKDIAGGFSKFTNSMGATESLTIEDAKVLSELDPATRDALSIVFSGEGNYLQDLVVEEAVRAADSLSRNGAAQAWQLLGSASPFATLATITPLALVPGLNASIFLSILASQNKDAIALTFDDKKNLALLRALVELAAGPSGGSVQSLDKIFAQLPGAANGVSRIETDSIRAILPTVAPGVQRMSNKFIEKFQQRLAERTRDDLSKFPIPGRTPSLQRGR</sequence>